<keyword evidence="5" id="KW-0067">ATP-binding</keyword>
<organism evidence="8 9">
    <name type="scientific">Microbacterium capsulatum</name>
    <dbReference type="NCBI Taxonomy" id="3041921"/>
    <lineage>
        <taxon>Bacteria</taxon>
        <taxon>Bacillati</taxon>
        <taxon>Actinomycetota</taxon>
        <taxon>Actinomycetes</taxon>
        <taxon>Micrococcales</taxon>
        <taxon>Microbacteriaceae</taxon>
        <taxon>Microbacterium</taxon>
    </lineage>
</organism>
<evidence type="ECO:0000256" key="5">
    <source>
        <dbReference type="ARBA" id="ARBA00022840"/>
    </source>
</evidence>
<proteinExistence type="inferred from homology"/>
<feature type="region of interest" description="Disordered" evidence="6">
    <location>
        <begin position="357"/>
        <end position="376"/>
    </location>
</feature>
<dbReference type="PANTHER" id="PTHR46566:SF5">
    <property type="entry name" value="1-PHOSPHOFRUCTOKINASE"/>
    <property type="match status" value="1"/>
</dbReference>
<dbReference type="Gene3D" id="3.40.1190.20">
    <property type="match status" value="2"/>
</dbReference>
<keyword evidence="4" id="KW-0418">Kinase</keyword>
<keyword evidence="3" id="KW-0547">Nucleotide-binding</keyword>
<evidence type="ECO:0000259" key="7">
    <source>
        <dbReference type="Pfam" id="PF00294"/>
    </source>
</evidence>
<accession>A0ABU0XJ28</accession>
<dbReference type="EMBL" id="JAVFCB010000008">
    <property type="protein sequence ID" value="MDQ4215138.1"/>
    <property type="molecule type" value="Genomic_DNA"/>
</dbReference>
<evidence type="ECO:0000256" key="1">
    <source>
        <dbReference type="ARBA" id="ARBA00010688"/>
    </source>
</evidence>
<keyword evidence="2" id="KW-0808">Transferase</keyword>
<evidence type="ECO:0000256" key="3">
    <source>
        <dbReference type="ARBA" id="ARBA00022741"/>
    </source>
</evidence>
<evidence type="ECO:0000256" key="2">
    <source>
        <dbReference type="ARBA" id="ARBA00022679"/>
    </source>
</evidence>
<dbReference type="InterPro" id="IPR011611">
    <property type="entry name" value="PfkB_dom"/>
</dbReference>
<dbReference type="CDD" id="cd01164">
    <property type="entry name" value="FruK_PfkB_like"/>
    <property type="match status" value="1"/>
</dbReference>
<protein>
    <submittedName>
        <fullName evidence="8">1-phosphofructokinase family hexose kinase</fullName>
    </submittedName>
</protein>
<dbReference type="PANTHER" id="PTHR46566">
    <property type="entry name" value="1-PHOSPHOFRUCTOKINASE-RELATED"/>
    <property type="match status" value="1"/>
</dbReference>
<feature type="domain" description="Carbohydrate kinase PfkB" evidence="7">
    <location>
        <begin position="184"/>
        <end position="340"/>
    </location>
</feature>
<comment type="similarity">
    <text evidence="1">Belongs to the carbohydrate kinase PfkB family.</text>
</comment>
<feature type="region of interest" description="Disordered" evidence="6">
    <location>
        <begin position="130"/>
        <end position="181"/>
    </location>
</feature>
<reference evidence="8 9" key="1">
    <citation type="submission" date="2023-08" db="EMBL/GenBank/DDBJ databases">
        <title>Microbacterium sp. nov., isolated from a waste landfill.</title>
        <authorList>
            <person name="Wen W."/>
        </authorList>
    </citation>
    <scope>NUCLEOTIDE SEQUENCE [LARGE SCALE GENOMIC DNA]</scope>
    <source>
        <strain evidence="8 9">ASV81</strain>
    </source>
</reference>
<dbReference type="Proteomes" id="UP001230289">
    <property type="component" value="Unassembled WGS sequence"/>
</dbReference>
<evidence type="ECO:0000256" key="6">
    <source>
        <dbReference type="SAM" id="MobiDB-lite"/>
    </source>
</evidence>
<dbReference type="SUPFAM" id="SSF53613">
    <property type="entry name" value="Ribokinase-like"/>
    <property type="match status" value="2"/>
</dbReference>
<evidence type="ECO:0000313" key="9">
    <source>
        <dbReference type="Proteomes" id="UP001230289"/>
    </source>
</evidence>
<feature type="domain" description="Carbohydrate kinase PfkB" evidence="7">
    <location>
        <begin position="16"/>
        <end position="119"/>
    </location>
</feature>
<evidence type="ECO:0000313" key="8">
    <source>
        <dbReference type="EMBL" id="MDQ4215138.1"/>
    </source>
</evidence>
<sequence length="376" mass="38106">MIVTVTPNPALDLTWHVERIVPGGTHRADMGAARAGGKGLNVARVAHAQGAAVVALATAGGATGTEFAAELAAAGVPHELVPVHAATRRSVALVDEHLGDTTVVNERGVNPTDAEWDALRAAVLRSLSEDERSGSVSGSLSEDERSETETKRGVSEDDRVSSRSDSVGARSTTPGKGAGSVGARPVLVVSGSLPPGAPDDLLPSLIRLGRDAGAIVIADTSGPALLAAADAGATVLKPNAQELAEATGIADPLAGACELLHRGASLILLSLGADGMLAVTADEIVRARLATRLAGNPTGAGDAGVAACAVLLAEGETDPEKILRRATAWSAAAVLMPLAGEIHPSWPELEAALILDRPTPHDLRPSNPPVQGKDPR</sequence>
<feature type="compositionally biased region" description="Basic and acidic residues" evidence="6">
    <location>
        <begin position="147"/>
        <end position="162"/>
    </location>
</feature>
<comment type="caution">
    <text evidence="8">The sequence shown here is derived from an EMBL/GenBank/DDBJ whole genome shotgun (WGS) entry which is preliminary data.</text>
</comment>
<dbReference type="InterPro" id="IPR029056">
    <property type="entry name" value="Ribokinase-like"/>
</dbReference>
<gene>
    <name evidence="8" type="ORF">RBR11_14540</name>
</gene>
<name>A0ABU0XJ28_9MICO</name>
<dbReference type="InterPro" id="IPR017583">
    <property type="entry name" value="Tagatose/fructose_Pkinase"/>
</dbReference>
<keyword evidence="9" id="KW-1185">Reference proteome</keyword>
<dbReference type="RefSeq" id="WP_308490090.1">
    <property type="nucleotide sequence ID" value="NZ_JAVFCB010000008.1"/>
</dbReference>
<evidence type="ECO:0000256" key="4">
    <source>
        <dbReference type="ARBA" id="ARBA00022777"/>
    </source>
</evidence>
<dbReference type="Pfam" id="PF00294">
    <property type="entry name" value="PfkB"/>
    <property type="match status" value="2"/>
</dbReference>